<dbReference type="EMBL" id="JAPMOS010000033">
    <property type="protein sequence ID" value="KAJ4458174.1"/>
    <property type="molecule type" value="Genomic_DNA"/>
</dbReference>
<keyword evidence="3" id="KW-0966">Cell projection</keyword>
<dbReference type="InterPro" id="IPR001680">
    <property type="entry name" value="WD40_rpt"/>
</dbReference>
<dbReference type="PANTHER" id="PTHR32215">
    <property type="entry name" value="CILIA- AND FLAGELLA-ASSOCIATED PROTEIN 57"/>
    <property type="match status" value="1"/>
</dbReference>
<feature type="region of interest" description="Disordered" evidence="2">
    <location>
        <begin position="847"/>
        <end position="868"/>
    </location>
</feature>
<keyword evidence="3" id="KW-0282">Flagellum</keyword>
<dbReference type="SMART" id="SM00320">
    <property type="entry name" value="WD40"/>
    <property type="match status" value="4"/>
</dbReference>
<evidence type="ECO:0000256" key="1">
    <source>
        <dbReference type="SAM" id="Coils"/>
    </source>
</evidence>
<accession>A0ABQ8UFZ9</accession>
<keyword evidence="4" id="KW-1185">Reference proteome</keyword>
<feature type="coiled-coil region" evidence="1">
    <location>
        <begin position="657"/>
        <end position="698"/>
    </location>
</feature>
<sequence>MLDVVVPGYHYAPIIGAAVCARKSIVATISEDRSVRIINYLERRLEMAEPQQEAMYSVDLHPSGLHLLLGSQDKLRLMNILMGSLRLAREYNIKRCPVVLQVQQRGQYFAAVQPPSTILIFNTYTSTEWVYRLAGHSKRVTDLCWSPNDSEDGAVYLFNIQAPKGSKGDLKRSADILTKGCQYECVAFAPAGDPIYAVGSDRTVRVRAHSHISRSHNFLGRRQAPPGRRGVGLFVINDFIVTRVKLRWAKGGGVGTVRSAPVSSPLTRQRQRLAVPAPGAPASWGVPLAGPDESLHGFPCGECRTAEAQQAVGDDCLNVPRRAACKAAHSVPPLLRQITNCQRVDHEERTDLDVCRLACSRHWLFAATNQGILRAHRILLSGNVLDMVIHNGPIRALALTFADVLVTGGQDGSLVVTDLLDETDQQPGLGRQPFSEEVLITRSEMEEKIQAKEDLEKKVLEAARKNEWTLQLKELDFKKARKAKAAQSEAALAEEDRAFSRAKEAFNIAKLEAEERHRALEEEQQARIEVAPTTTAPTTCLAIALALWPWLSADLSCAVQALRVDNGRRITERRQQLDELHQRKVRLAQEWSQRLQDQSQRNEDEFQQTDEGCKQAELHAAIELQKEREGLETDRKYMQELRLQMDQDQSRITDRLTANQEAMMSKLSQRIATLQTEITSAGREMKDLENAIRQLDLEEAAKARPHPHAMALARPLAPRTEIAELTKENDRLAKEKDRLAEEIHRKDLQIREEEERVHELKGKNQYLEKHKFVKDYRIKELKLNMKPRDDQIRDMKDTIALLDQTAELAQRLAAQQAHIRTVTRQAVLMEERAAHLERAIAQGLDHFQDPPAQGQPLAPHPAGSARGMPGTPAHGCWVVVVVLGAVWRCGGPVQGCMERLIADTQTTAEGSALEQDVANEYDRQRQFLEETRDALRRRLQEETRQHQADKMRIMQDNMKLIQQINELHRDIKDIKQKKKAGESHGPPKRSAPAPTLCTRAPASGGWCPVHACGGLDHACGGGWCPGHFGGRLVATGLTLRPGGVGPGGVGCGWCSRGPVPAEAAQLMERQREEIARLRERIAQLQIAPDRNCTIEF</sequence>
<keyword evidence="1" id="KW-0175">Coiled coil</keyword>
<feature type="coiled-coil region" evidence="1">
    <location>
        <begin position="722"/>
        <end position="770"/>
    </location>
</feature>
<reference evidence="3" key="1">
    <citation type="journal article" date="2022" name="bioRxiv">
        <title>Genomics of Preaxostyla Flagellates Illuminates Evolutionary Transitions and the Path Towards Mitochondrial Loss.</title>
        <authorList>
            <person name="Novak L.V.F."/>
            <person name="Treitli S.C."/>
            <person name="Pyrih J."/>
            <person name="Halakuc P."/>
            <person name="Pipaliya S.V."/>
            <person name="Vacek V."/>
            <person name="Brzon O."/>
            <person name="Soukal P."/>
            <person name="Eme L."/>
            <person name="Dacks J.B."/>
            <person name="Karnkowska A."/>
            <person name="Elias M."/>
            <person name="Hampl V."/>
        </authorList>
    </citation>
    <scope>NUCLEOTIDE SEQUENCE</scope>
    <source>
        <strain evidence="3">RCP-MX</strain>
    </source>
</reference>
<evidence type="ECO:0000313" key="3">
    <source>
        <dbReference type="EMBL" id="KAJ4458174.1"/>
    </source>
</evidence>
<dbReference type="InterPro" id="IPR052993">
    <property type="entry name" value="CFA-57"/>
</dbReference>
<dbReference type="SUPFAM" id="SSF50978">
    <property type="entry name" value="WD40 repeat-like"/>
    <property type="match status" value="1"/>
</dbReference>
<evidence type="ECO:0000313" key="4">
    <source>
        <dbReference type="Proteomes" id="UP001141327"/>
    </source>
</evidence>
<dbReference type="InterPro" id="IPR015943">
    <property type="entry name" value="WD40/YVTN_repeat-like_dom_sf"/>
</dbReference>
<dbReference type="PANTHER" id="PTHR32215:SF0">
    <property type="entry name" value="CILIA- AND FLAGELLA-ASSOCIATED PROTEIN 57"/>
    <property type="match status" value="1"/>
</dbReference>
<comment type="caution">
    <text evidence="3">The sequence shown here is derived from an EMBL/GenBank/DDBJ whole genome shotgun (WGS) entry which is preliminary data.</text>
</comment>
<dbReference type="InterPro" id="IPR036322">
    <property type="entry name" value="WD40_repeat_dom_sf"/>
</dbReference>
<name>A0ABQ8UFZ9_9EUKA</name>
<dbReference type="Pfam" id="PF00400">
    <property type="entry name" value="WD40"/>
    <property type="match status" value="1"/>
</dbReference>
<dbReference type="Proteomes" id="UP001141327">
    <property type="component" value="Unassembled WGS sequence"/>
</dbReference>
<feature type="region of interest" description="Disordered" evidence="2">
    <location>
        <begin position="975"/>
        <end position="994"/>
    </location>
</feature>
<keyword evidence="3" id="KW-0969">Cilium</keyword>
<organism evidence="3 4">
    <name type="scientific">Paratrimastix pyriformis</name>
    <dbReference type="NCBI Taxonomy" id="342808"/>
    <lineage>
        <taxon>Eukaryota</taxon>
        <taxon>Metamonada</taxon>
        <taxon>Preaxostyla</taxon>
        <taxon>Paratrimastigidae</taxon>
        <taxon>Paratrimastix</taxon>
    </lineage>
</organism>
<proteinExistence type="predicted"/>
<protein>
    <submittedName>
        <fullName evidence="3">Cilia- and flagella-associated protein 57</fullName>
    </submittedName>
</protein>
<gene>
    <name evidence="3" type="ORF">PAPYR_6134</name>
</gene>
<evidence type="ECO:0000256" key="2">
    <source>
        <dbReference type="SAM" id="MobiDB-lite"/>
    </source>
</evidence>
<dbReference type="Gene3D" id="2.130.10.10">
    <property type="entry name" value="YVTN repeat-like/Quinoprotein amine dehydrogenase"/>
    <property type="match status" value="1"/>
</dbReference>